<dbReference type="GO" id="GO:0005524">
    <property type="term" value="F:ATP binding"/>
    <property type="evidence" value="ECO:0007669"/>
    <property type="project" value="UniProtKB-UniRule"/>
</dbReference>
<dbReference type="GO" id="GO:0005876">
    <property type="term" value="C:spindle microtubule"/>
    <property type="evidence" value="ECO:0007669"/>
    <property type="project" value="TreeGrafter"/>
</dbReference>
<dbReference type="GO" id="GO:0008017">
    <property type="term" value="F:microtubule binding"/>
    <property type="evidence" value="ECO:0007669"/>
    <property type="project" value="InterPro"/>
</dbReference>
<dbReference type="GO" id="GO:0008574">
    <property type="term" value="F:plus-end-directed microtubule motor activity"/>
    <property type="evidence" value="ECO:0007669"/>
    <property type="project" value="TreeGrafter"/>
</dbReference>
<evidence type="ECO:0000256" key="7">
    <source>
        <dbReference type="ARBA" id="ARBA00023175"/>
    </source>
</evidence>
<keyword evidence="4 9" id="KW-0547">Nucleotide-binding</keyword>
<sequence length="312" mass="34956">MVVCPDRRSEPVKVFCRVRPVDDSEETCISVLDDCTLVTQSKQGSSGKQGFYSFSRVFAPGASQEFVFSETLLPCVERVLNGENALLFTYGVTSSGKTYTMQGDLEDPGLLPRSLDIIFNSIASYSTLKYVVKPTGQNGFVLQSEAEAIMDRQRLDYTCNPRTPSRPEINTPSFETRVRETESVPLSKKSLYAVFVSFIELYNNNIHDLLAPTPSLGRYCNSITSPCPPSLPRSHNLREDGNRNIYVPGITETEVKTADEALKLFYQGRKRRHVASTALNEASSRSHSIFTIRIVRAGYDPNYDEVIQVPFY</sequence>
<dbReference type="GO" id="GO:0007018">
    <property type="term" value="P:microtubule-based movement"/>
    <property type="evidence" value="ECO:0007669"/>
    <property type="project" value="InterPro"/>
</dbReference>
<keyword evidence="3" id="KW-0597">Phosphoprotein</keyword>
<dbReference type="GO" id="GO:0090307">
    <property type="term" value="P:mitotic spindle assembly"/>
    <property type="evidence" value="ECO:0007669"/>
    <property type="project" value="TreeGrafter"/>
</dbReference>
<name>A0A3P6R4Y7_DIBLA</name>
<dbReference type="GO" id="GO:0072686">
    <property type="term" value="C:mitotic spindle"/>
    <property type="evidence" value="ECO:0007669"/>
    <property type="project" value="TreeGrafter"/>
</dbReference>
<evidence type="ECO:0000256" key="1">
    <source>
        <dbReference type="ARBA" id="ARBA00004186"/>
    </source>
</evidence>
<evidence type="ECO:0000256" key="8">
    <source>
        <dbReference type="ARBA" id="ARBA00023212"/>
    </source>
</evidence>
<keyword evidence="12" id="KW-1185">Reference proteome</keyword>
<protein>
    <recommendedName>
        <fullName evidence="10">Kinesin motor domain-containing protein</fullName>
    </recommendedName>
</protein>
<dbReference type="PRINTS" id="PR00380">
    <property type="entry name" value="KINESINHEAVY"/>
</dbReference>
<evidence type="ECO:0000256" key="4">
    <source>
        <dbReference type="ARBA" id="ARBA00022741"/>
    </source>
</evidence>
<dbReference type="GO" id="GO:0005634">
    <property type="term" value="C:nucleus"/>
    <property type="evidence" value="ECO:0007669"/>
    <property type="project" value="TreeGrafter"/>
</dbReference>
<dbReference type="Pfam" id="PF00225">
    <property type="entry name" value="Kinesin"/>
    <property type="match status" value="1"/>
</dbReference>
<dbReference type="InterPro" id="IPR047149">
    <property type="entry name" value="KIF11-like"/>
</dbReference>
<dbReference type="OrthoDB" id="2403182at2759"/>
<keyword evidence="6" id="KW-0175">Coiled coil</keyword>
<dbReference type="SUPFAM" id="SSF52540">
    <property type="entry name" value="P-loop containing nucleoside triphosphate hydrolases"/>
    <property type="match status" value="1"/>
</dbReference>
<dbReference type="Proteomes" id="UP000281553">
    <property type="component" value="Unassembled WGS sequence"/>
</dbReference>
<dbReference type="GO" id="GO:0051231">
    <property type="term" value="P:spindle elongation"/>
    <property type="evidence" value="ECO:0007669"/>
    <property type="project" value="TreeGrafter"/>
</dbReference>
<dbReference type="SMART" id="SM00129">
    <property type="entry name" value="KISc"/>
    <property type="match status" value="1"/>
</dbReference>
<organism evidence="11 12">
    <name type="scientific">Dibothriocephalus latus</name>
    <name type="common">Fish tapeworm</name>
    <name type="synonym">Diphyllobothrium latum</name>
    <dbReference type="NCBI Taxonomy" id="60516"/>
    <lineage>
        <taxon>Eukaryota</taxon>
        <taxon>Metazoa</taxon>
        <taxon>Spiralia</taxon>
        <taxon>Lophotrochozoa</taxon>
        <taxon>Platyhelminthes</taxon>
        <taxon>Cestoda</taxon>
        <taxon>Eucestoda</taxon>
        <taxon>Diphyllobothriidea</taxon>
        <taxon>Diphyllobothriidae</taxon>
        <taxon>Dibothriocephalus</taxon>
    </lineage>
</organism>
<dbReference type="InterPro" id="IPR036961">
    <property type="entry name" value="Kinesin_motor_dom_sf"/>
</dbReference>
<dbReference type="InterPro" id="IPR001752">
    <property type="entry name" value="Kinesin_motor_dom"/>
</dbReference>
<evidence type="ECO:0000313" key="12">
    <source>
        <dbReference type="Proteomes" id="UP000281553"/>
    </source>
</evidence>
<keyword evidence="2" id="KW-0963">Cytoplasm</keyword>
<feature type="domain" description="Kinesin motor" evidence="10">
    <location>
        <begin position="11"/>
        <end position="312"/>
    </location>
</feature>
<evidence type="ECO:0000256" key="2">
    <source>
        <dbReference type="ARBA" id="ARBA00022490"/>
    </source>
</evidence>
<gene>
    <name evidence="11" type="ORF">DILT_LOCUS836</name>
</gene>
<reference evidence="11 12" key="1">
    <citation type="submission" date="2018-11" db="EMBL/GenBank/DDBJ databases">
        <authorList>
            <consortium name="Pathogen Informatics"/>
        </authorList>
    </citation>
    <scope>NUCLEOTIDE SEQUENCE [LARGE SCALE GENOMIC DNA]</scope>
</reference>
<dbReference type="PANTHER" id="PTHR47970:SF29">
    <property type="entry name" value="KINESIN FAMILY MEMBER 20B"/>
    <property type="match status" value="1"/>
</dbReference>
<evidence type="ECO:0000256" key="9">
    <source>
        <dbReference type="PROSITE-ProRule" id="PRU00283"/>
    </source>
</evidence>
<evidence type="ECO:0000313" key="11">
    <source>
        <dbReference type="EMBL" id="VDK37128.1"/>
    </source>
</evidence>
<keyword evidence="7 9" id="KW-0505">Motor protein</keyword>
<dbReference type="PROSITE" id="PS50067">
    <property type="entry name" value="KINESIN_MOTOR_2"/>
    <property type="match status" value="1"/>
</dbReference>
<evidence type="ECO:0000256" key="5">
    <source>
        <dbReference type="ARBA" id="ARBA00022840"/>
    </source>
</evidence>
<dbReference type="InterPro" id="IPR027417">
    <property type="entry name" value="P-loop_NTPase"/>
</dbReference>
<feature type="binding site" evidence="9">
    <location>
        <begin position="91"/>
        <end position="98"/>
    </location>
    <ligand>
        <name>ATP</name>
        <dbReference type="ChEBI" id="CHEBI:30616"/>
    </ligand>
</feature>
<evidence type="ECO:0000259" key="10">
    <source>
        <dbReference type="PROSITE" id="PS50067"/>
    </source>
</evidence>
<proteinExistence type="inferred from homology"/>
<dbReference type="AlphaFoldDB" id="A0A3P6R4Y7"/>
<comment type="subcellular location">
    <subcellularLocation>
        <location evidence="1">Cytoplasm</location>
        <location evidence="1">Cytoskeleton</location>
        <location evidence="1">Spindle</location>
    </subcellularLocation>
</comment>
<evidence type="ECO:0000256" key="3">
    <source>
        <dbReference type="ARBA" id="ARBA00022553"/>
    </source>
</evidence>
<accession>A0A3P6R4Y7</accession>
<evidence type="ECO:0000256" key="6">
    <source>
        <dbReference type="ARBA" id="ARBA00023054"/>
    </source>
</evidence>
<comment type="similarity">
    <text evidence="9">Belongs to the TRAFAC class myosin-kinesin ATPase superfamily. Kinesin family.</text>
</comment>
<keyword evidence="8" id="KW-0206">Cytoskeleton</keyword>
<dbReference type="PANTHER" id="PTHR47970">
    <property type="entry name" value="KINESIN-LIKE PROTEIN KIF11"/>
    <property type="match status" value="1"/>
</dbReference>
<dbReference type="Gene3D" id="3.40.850.10">
    <property type="entry name" value="Kinesin motor domain"/>
    <property type="match status" value="1"/>
</dbReference>
<keyword evidence="5 9" id="KW-0067">ATP-binding</keyword>
<dbReference type="EMBL" id="UYRU01004219">
    <property type="protein sequence ID" value="VDK37128.1"/>
    <property type="molecule type" value="Genomic_DNA"/>
</dbReference>